<evidence type="ECO:0000256" key="1">
    <source>
        <dbReference type="SAM" id="MobiDB-lite"/>
    </source>
</evidence>
<organism evidence="2 3">
    <name type="scientific">Arabis nemorensis</name>
    <dbReference type="NCBI Taxonomy" id="586526"/>
    <lineage>
        <taxon>Eukaryota</taxon>
        <taxon>Viridiplantae</taxon>
        <taxon>Streptophyta</taxon>
        <taxon>Embryophyta</taxon>
        <taxon>Tracheophyta</taxon>
        <taxon>Spermatophyta</taxon>
        <taxon>Magnoliopsida</taxon>
        <taxon>eudicotyledons</taxon>
        <taxon>Gunneridae</taxon>
        <taxon>Pentapetalae</taxon>
        <taxon>rosids</taxon>
        <taxon>malvids</taxon>
        <taxon>Brassicales</taxon>
        <taxon>Brassicaceae</taxon>
        <taxon>Arabideae</taxon>
        <taxon>Arabis</taxon>
    </lineage>
</organism>
<dbReference type="EMBL" id="CABITT030000004">
    <property type="protein sequence ID" value="VVB01010.1"/>
    <property type="molecule type" value="Genomic_DNA"/>
</dbReference>
<protein>
    <submittedName>
        <fullName evidence="2">Uncharacterized protein</fullName>
    </submittedName>
</protein>
<sequence>MSSVSTEADDTEIAKLPETETETPPLKKQKTDSQAEGDTEMTNLGDSTELETVPDESKAEAEGYDVDWDNLDFYFETVKLEDVPSDVPSLDVNLKNKELIELLIKTAIDEENDENVTTSSSFNGLIDHLLSNL</sequence>
<keyword evidence="3" id="KW-1185">Reference proteome</keyword>
<proteinExistence type="predicted"/>
<dbReference type="Proteomes" id="UP000489600">
    <property type="component" value="Unassembled WGS sequence"/>
</dbReference>
<evidence type="ECO:0000313" key="3">
    <source>
        <dbReference type="Proteomes" id="UP000489600"/>
    </source>
</evidence>
<feature type="region of interest" description="Disordered" evidence="1">
    <location>
        <begin position="1"/>
        <end position="64"/>
    </location>
</feature>
<comment type="caution">
    <text evidence="2">The sequence shown here is derived from an EMBL/GenBank/DDBJ whole genome shotgun (WGS) entry which is preliminary data.</text>
</comment>
<dbReference type="AlphaFoldDB" id="A0A565BHA1"/>
<accession>A0A565BHA1</accession>
<name>A0A565BHA1_9BRAS</name>
<gene>
    <name evidence="2" type="ORF">ANE_LOCUS11454</name>
</gene>
<feature type="compositionally biased region" description="Polar residues" evidence="1">
    <location>
        <begin position="32"/>
        <end position="46"/>
    </location>
</feature>
<reference evidence="2" key="1">
    <citation type="submission" date="2019-07" db="EMBL/GenBank/DDBJ databases">
        <authorList>
            <person name="Dittberner H."/>
        </authorList>
    </citation>
    <scope>NUCLEOTIDE SEQUENCE [LARGE SCALE GENOMIC DNA]</scope>
</reference>
<evidence type="ECO:0000313" key="2">
    <source>
        <dbReference type="EMBL" id="VVB01010.1"/>
    </source>
</evidence>
<dbReference type="OrthoDB" id="1103227at2759"/>